<dbReference type="PANTHER" id="PTHR12718">
    <property type="entry name" value="CELL CYCLE CONTROL PROTEIN CWF15"/>
    <property type="match status" value="1"/>
</dbReference>
<dbReference type="GO" id="GO:0045292">
    <property type="term" value="P:mRNA cis splicing, via spliceosome"/>
    <property type="evidence" value="ECO:0007669"/>
    <property type="project" value="TreeGrafter"/>
</dbReference>
<dbReference type="OrthoDB" id="30179at2759"/>
<gene>
    <name evidence="6" type="ORF">EURHEDRAFT_508073</name>
</gene>
<evidence type="ECO:0000256" key="5">
    <source>
        <dbReference type="SAM" id="MobiDB-lite"/>
    </source>
</evidence>
<dbReference type="Proteomes" id="UP000019804">
    <property type="component" value="Unassembled WGS sequence"/>
</dbReference>
<dbReference type="GO" id="GO:0071013">
    <property type="term" value="C:catalytic step 2 spliceosome"/>
    <property type="evidence" value="ECO:0007669"/>
    <property type="project" value="TreeGrafter"/>
</dbReference>
<evidence type="ECO:0000256" key="2">
    <source>
        <dbReference type="ARBA" id="ARBA00006644"/>
    </source>
</evidence>
<evidence type="ECO:0000313" key="6">
    <source>
        <dbReference type="EMBL" id="EYE91676.1"/>
    </source>
</evidence>
<sequence length="234" mass="27057">MTTAHRPTFDPAQGREALRGPAYHQRLLPAHMHLKTRQQGQGHEGEVQQRDLRAELLQAEAAHFAKKRGVPVDEPIVESAPKRQIEGPPGGDDGGPGEIEEDPEAKRRRVLEETRDIDADSDGSEDDSSEDESDEEDEEAELMRELEKIKRERQQQKEKEERERAAEEEEKREVDIAKGNPLLNTQDFNLKRRWDDDVVFKNQARGTEQKRGPEFVNDLLRSDFHKRFMSKYVR</sequence>
<name>A0A017S4C4_ASPRC</name>
<reference evidence="7" key="1">
    <citation type="journal article" date="2014" name="Nat. Commun.">
        <title>Genomic adaptations of the halophilic Dead Sea filamentous fungus Eurotium rubrum.</title>
        <authorList>
            <person name="Kis-Papo T."/>
            <person name="Weig A.R."/>
            <person name="Riley R."/>
            <person name="Persoh D."/>
            <person name="Salamov A."/>
            <person name="Sun H."/>
            <person name="Lipzen A."/>
            <person name="Wasser S.P."/>
            <person name="Rambold G."/>
            <person name="Grigoriev I.V."/>
            <person name="Nevo E."/>
        </authorList>
    </citation>
    <scope>NUCLEOTIDE SEQUENCE [LARGE SCALE GENOMIC DNA]</scope>
    <source>
        <strain evidence="7">CBS 135680</strain>
    </source>
</reference>
<feature type="region of interest" description="Disordered" evidence="5">
    <location>
        <begin position="1"/>
        <end position="21"/>
    </location>
</feature>
<dbReference type="AlphaFoldDB" id="A0A017S4C4"/>
<feature type="compositionally biased region" description="Gly residues" evidence="5">
    <location>
        <begin position="88"/>
        <end position="97"/>
    </location>
</feature>
<feature type="compositionally biased region" description="Basic and acidic residues" evidence="5">
    <location>
        <begin position="141"/>
        <end position="176"/>
    </location>
</feature>
<evidence type="ECO:0000256" key="3">
    <source>
        <dbReference type="ARBA" id="ARBA00022664"/>
    </source>
</evidence>
<dbReference type="GO" id="GO:0003723">
    <property type="term" value="F:RNA binding"/>
    <property type="evidence" value="ECO:0007669"/>
    <property type="project" value="TreeGrafter"/>
</dbReference>
<evidence type="ECO:0000256" key="1">
    <source>
        <dbReference type="ARBA" id="ARBA00003777"/>
    </source>
</evidence>
<dbReference type="EMBL" id="KK088442">
    <property type="protein sequence ID" value="EYE91676.1"/>
    <property type="molecule type" value="Genomic_DNA"/>
</dbReference>
<dbReference type="Pfam" id="PF04889">
    <property type="entry name" value="Cwf_Cwc_15"/>
    <property type="match status" value="1"/>
</dbReference>
<feature type="region of interest" description="Disordered" evidence="5">
    <location>
        <begin position="32"/>
        <end position="51"/>
    </location>
</feature>
<proteinExistence type="inferred from homology"/>
<keyword evidence="7" id="KW-1185">Reference proteome</keyword>
<feature type="compositionally biased region" description="Acidic residues" evidence="5">
    <location>
        <begin position="119"/>
        <end position="140"/>
    </location>
</feature>
<accession>A0A017S4C4</accession>
<dbReference type="InterPro" id="IPR006973">
    <property type="entry name" value="Cwf_Cwc_15"/>
</dbReference>
<feature type="region of interest" description="Disordered" evidence="5">
    <location>
        <begin position="63"/>
        <end position="180"/>
    </location>
</feature>
<comment type="function">
    <text evidence="1">Involved in pre-mRNA splicing.</text>
</comment>
<dbReference type="RefSeq" id="XP_040635366.1">
    <property type="nucleotide sequence ID" value="XM_040785881.1"/>
</dbReference>
<evidence type="ECO:0000256" key="4">
    <source>
        <dbReference type="ARBA" id="ARBA00023187"/>
    </source>
</evidence>
<dbReference type="GeneID" id="63701005"/>
<dbReference type="STRING" id="1388766.A0A017S4C4"/>
<dbReference type="HOGENOM" id="CLU_068312_0_1_1"/>
<dbReference type="PANTHER" id="PTHR12718:SF2">
    <property type="entry name" value="SPLICEOSOME-ASSOCIATED PROTEIN CWC15 HOMOLOG"/>
    <property type="match status" value="1"/>
</dbReference>
<comment type="similarity">
    <text evidence="2">Belongs to the CWC15 family.</text>
</comment>
<keyword evidence="3" id="KW-0507">mRNA processing</keyword>
<evidence type="ECO:0000313" key="7">
    <source>
        <dbReference type="Proteomes" id="UP000019804"/>
    </source>
</evidence>
<protein>
    <submittedName>
        <fullName evidence="6">Cwf15/Cwc15 cell cycle control protein</fullName>
    </submittedName>
</protein>
<keyword evidence="4" id="KW-0508">mRNA splicing</keyword>
<organism evidence="6 7">
    <name type="scientific">Aspergillus ruber (strain CBS 135680)</name>
    <dbReference type="NCBI Taxonomy" id="1388766"/>
    <lineage>
        <taxon>Eukaryota</taxon>
        <taxon>Fungi</taxon>
        <taxon>Dikarya</taxon>
        <taxon>Ascomycota</taxon>
        <taxon>Pezizomycotina</taxon>
        <taxon>Eurotiomycetes</taxon>
        <taxon>Eurotiomycetidae</taxon>
        <taxon>Eurotiales</taxon>
        <taxon>Aspergillaceae</taxon>
        <taxon>Aspergillus</taxon>
        <taxon>Aspergillus subgen. Aspergillus</taxon>
    </lineage>
</organism>